<dbReference type="SUPFAM" id="SSF52091">
    <property type="entry name" value="SpoIIaa-like"/>
    <property type="match status" value="1"/>
</dbReference>
<reference evidence="2 3" key="1">
    <citation type="submission" date="2020-05" db="EMBL/GenBank/DDBJ databases">
        <authorList>
            <person name="Ruan W."/>
            <person name="Jeon C.O."/>
            <person name="Chun B.H."/>
        </authorList>
    </citation>
    <scope>NUCLEOTIDE SEQUENCE [LARGE SCALE GENOMIC DNA]</scope>
    <source>
        <strain evidence="2 3">TBZ9</strain>
    </source>
</reference>
<gene>
    <name evidence="2" type="ORF">HLB35_02495</name>
</gene>
<dbReference type="InterPro" id="IPR058548">
    <property type="entry name" value="MlaB-like_STAS"/>
</dbReference>
<dbReference type="RefSeq" id="WP_171701364.1">
    <property type="nucleotide sequence ID" value="NZ_JABFHI010000001.1"/>
</dbReference>
<sequence length="113" mass="12048">MSKLFSHQGLELEQRGDTLWVSGGVDATTAAALAAAGSQWLANTSSRELRISFEGVDKASSAALSVLLEWMRISRQYSLNIVSVDLSAPLRRLADLAELETLLKFSAPPAGSA</sequence>
<dbReference type="Pfam" id="PF13466">
    <property type="entry name" value="STAS_2"/>
    <property type="match status" value="1"/>
</dbReference>
<protein>
    <submittedName>
        <fullName evidence="2">STAS domain-containing protein</fullName>
    </submittedName>
</protein>
<proteinExistence type="predicted"/>
<dbReference type="EMBL" id="JABFHI010000001">
    <property type="protein sequence ID" value="NOG30913.1"/>
    <property type="molecule type" value="Genomic_DNA"/>
</dbReference>
<organism evidence="2 3">
    <name type="scientific">Vreelandella azerica</name>
    <dbReference type="NCBI Taxonomy" id="2732867"/>
    <lineage>
        <taxon>Bacteria</taxon>
        <taxon>Pseudomonadati</taxon>
        <taxon>Pseudomonadota</taxon>
        <taxon>Gammaproteobacteria</taxon>
        <taxon>Oceanospirillales</taxon>
        <taxon>Halomonadaceae</taxon>
        <taxon>Vreelandella</taxon>
    </lineage>
</organism>
<accession>A0A7Y3XA43</accession>
<keyword evidence="3" id="KW-1185">Reference proteome</keyword>
<dbReference type="Gene3D" id="3.30.750.24">
    <property type="entry name" value="STAS domain"/>
    <property type="match status" value="1"/>
</dbReference>
<dbReference type="Proteomes" id="UP000588806">
    <property type="component" value="Unassembled WGS sequence"/>
</dbReference>
<evidence type="ECO:0000313" key="2">
    <source>
        <dbReference type="EMBL" id="NOG30913.1"/>
    </source>
</evidence>
<name>A0A7Y3XA43_9GAMM</name>
<reference evidence="2 3" key="2">
    <citation type="submission" date="2020-06" db="EMBL/GenBank/DDBJ databases">
        <title>Halomonas songnenensis sp. nov., a moderately halophilic bacterium isolated from saline and alkaline soils.</title>
        <authorList>
            <person name="Jiang J."/>
            <person name="Pan Y."/>
        </authorList>
    </citation>
    <scope>NUCLEOTIDE SEQUENCE [LARGE SCALE GENOMIC DNA]</scope>
    <source>
        <strain evidence="2 3">TBZ9</strain>
    </source>
</reference>
<dbReference type="InterPro" id="IPR036513">
    <property type="entry name" value="STAS_dom_sf"/>
</dbReference>
<evidence type="ECO:0000259" key="1">
    <source>
        <dbReference type="Pfam" id="PF13466"/>
    </source>
</evidence>
<evidence type="ECO:0000313" key="3">
    <source>
        <dbReference type="Proteomes" id="UP000588806"/>
    </source>
</evidence>
<comment type="caution">
    <text evidence="2">The sequence shown here is derived from an EMBL/GenBank/DDBJ whole genome shotgun (WGS) entry which is preliminary data.</text>
</comment>
<feature type="domain" description="MlaB-like STAS" evidence="1">
    <location>
        <begin position="21"/>
        <end position="99"/>
    </location>
</feature>
<dbReference type="AlphaFoldDB" id="A0A7Y3XA43"/>